<proteinExistence type="predicted"/>
<keyword evidence="3" id="KW-1185">Reference proteome</keyword>
<reference evidence="2 3" key="1">
    <citation type="submission" date="2016-01" db="EMBL/GenBank/DDBJ databases">
        <title>The draft genome sequence of Aquimarina sp. RZW4-3-2.</title>
        <authorList>
            <person name="Wang Y."/>
        </authorList>
    </citation>
    <scope>NUCLEOTIDE SEQUENCE [LARGE SCALE GENOMIC DNA]</scope>
    <source>
        <strain evidence="2 3">RZW4-3-2</strain>
    </source>
</reference>
<dbReference type="RefSeq" id="WP_066316828.1">
    <property type="nucleotide sequence ID" value="NZ_CANLSS010000012.1"/>
</dbReference>
<dbReference type="OrthoDB" id="9814103at2"/>
<name>A0A162YF90_9FLAO</name>
<gene>
    <name evidence="2" type="ORF">AWE51_11095</name>
</gene>
<dbReference type="InterPro" id="IPR024775">
    <property type="entry name" value="DinB-like"/>
</dbReference>
<dbReference type="Proteomes" id="UP000076715">
    <property type="component" value="Unassembled WGS sequence"/>
</dbReference>
<dbReference type="SUPFAM" id="SSF109854">
    <property type="entry name" value="DinB/YfiT-like putative metalloenzymes"/>
    <property type="match status" value="1"/>
</dbReference>
<dbReference type="STRING" id="1642818.AWE51_11095"/>
<protein>
    <recommendedName>
        <fullName evidence="1">DinB-like domain-containing protein</fullName>
    </recommendedName>
</protein>
<feature type="domain" description="DinB-like" evidence="1">
    <location>
        <begin position="25"/>
        <end position="148"/>
    </location>
</feature>
<dbReference type="Gene3D" id="1.20.120.450">
    <property type="entry name" value="dinb family like domain"/>
    <property type="match status" value="1"/>
</dbReference>
<organism evidence="2 3">
    <name type="scientific">Aquimarina aggregata</name>
    <dbReference type="NCBI Taxonomy" id="1642818"/>
    <lineage>
        <taxon>Bacteria</taxon>
        <taxon>Pseudomonadati</taxon>
        <taxon>Bacteroidota</taxon>
        <taxon>Flavobacteriia</taxon>
        <taxon>Flavobacteriales</taxon>
        <taxon>Flavobacteriaceae</taxon>
        <taxon>Aquimarina</taxon>
    </lineage>
</organism>
<evidence type="ECO:0000313" key="3">
    <source>
        <dbReference type="Proteomes" id="UP000076715"/>
    </source>
</evidence>
<evidence type="ECO:0000259" key="1">
    <source>
        <dbReference type="Pfam" id="PF12867"/>
    </source>
</evidence>
<sequence>MDIEDCITQLEEVFEGEPWYGTSVLKSLELIPVLFWNKNLENSSNSIAKLVYHIIDWRWFIIEKVKNNETFSIELNSEKDWRKNSSVITQEEKEKCIGELIKTQELLCRLVSEKPDSWLYEFAAGKDYSNEYMIRGLLQHDLYHLGQINMLYSRLKK</sequence>
<comment type="caution">
    <text evidence="2">The sequence shown here is derived from an EMBL/GenBank/DDBJ whole genome shotgun (WGS) entry which is preliminary data.</text>
</comment>
<evidence type="ECO:0000313" key="2">
    <source>
        <dbReference type="EMBL" id="KZS39097.1"/>
    </source>
</evidence>
<dbReference type="AlphaFoldDB" id="A0A162YF90"/>
<accession>A0A162YF90</accession>
<dbReference type="EMBL" id="LQRT01000035">
    <property type="protein sequence ID" value="KZS39097.1"/>
    <property type="molecule type" value="Genomic_DNA"/>
</dbReference>
<dbReference type="Pfam" id="PF12867">
    <property type="entry name" value="DinB_2"/>
    <property type="match status" value="1"/>
</dbReference>
<dbReference type="InterPro" id="IPR034660">
    <property type="entry name" value="DinB/YfiT-like"/>
</dbReference>